<evidence type="ECO:0000256" key="7">
    <source>
        <dbReference type="ARBA" id="ARBA00019179"/>
    </source>
</evidence>
<evidence type="ECO:0000313" key="19">
    <source>
        <dbReference type="Proteomes" id="UP000178632"/>
    </source>
</evidence>
<comment type="cofactor">
    <cofactor evidence="14 15">
        <name>Mn(2+)</name>
        <dbReference type="ChEBI" id="CHEBI:29035"/>
    </cofactor>
    <cofactor evidence="14 15">
        <name>Mg(2+)</name>
        <dbReference type="ChEBI" id="CHEBI:18420"/>
    </cofactor>
    <text evidence="14 15">Manganese or magnesium. Binds 1 divalent metal ion per monomer in the absence of substrate. May bind a second metal ion after substrate binding.</text>
</comment>
<feature type="binding site" evidence="14 15">
    <location>
        <position position="24"/>
    </location>
    <ligand>
        <name>a divalent metal cation</name>
        <dbReference type="ChEBI" id="CHEBI:60240"/>
    </ligand>
</feature>
<evidence type="ECO:0000259" key="17">
    <source>
        <dbReference type="PROSITE" id="PS51975"/>
    </source>
</evidence>
<dbReference type="NCBIfam" id="NF000595">
    <property type="entry name" value="PRK00015.1-3"/>
    <property type="match status" value="1"/>
</dbReference>
<evidence type="ECO:0000256" key="4">
    <source>
        <dbReference type="ARBA" id="ARBA00004496"/>
    </source>
</evidence>
<dbReference type="CDD" id="cd07182">
    <property type="entry name" value="RNase_HII_bacteria_HII_like"/>
    <property type="match status" value="1"/>
</dbReference>
<comment type="subcellular location">
    <subcellularLocation>
        <location evidence="4 14">Cytoplasm</location>
    </subcellularLocation>
</comment>
<dbReference type="GO" id="GO:0043137">
    <property type="term" value="P:DNA replication, removal of RNA primer"/>
    <property type="evidence" value="ECO:0007669"/>
    <property type="project" value="TreeGrafter"/>
</dbReference>
<evidence type="ECO:0000313" key="18">
    <source>
        <dbReference type="EMBL" id="OGZ77316.1"/>
    </source>
</evidence>
<dbReference type="InterPro" id="IPR036397">
    <property type="entry name" value="RNaseH_sf"/>
</dbReference>
<keyword evidence="13 14" id="KW-0464">Manganese</keyword>
<evidence type="ECO:0000256" key="1">
    <source>
        <dbReference type="ARBA" id="ARBA00000077"/>
    </source>
</evidence>
<proteinExistence type="inferred from homology"/>
<feature type="binding site" evidence="14">
    <location>
        <position position="160"/>
    </location>
    <ligand>
        <name>a divalent metal cation</name>
        <dbReference type="ChEBI" id="CHEBI:60240"/>
    </ligand>
</feature>
<gene>
    <name evidence="14" type="primary">rnhB</name>
    <name evidence="18" type="ORF">A3G45_00805</name>
</gene>
<comment type="cofactor">
    <cofactor evidence="2">
        <name>Mg(2+)</name>
        <dbReference type="ChEBI" id="CHEBI:18420"/>
    </cofactor>
</comment>
<dbReference type="EC" id="3.1.26.4" evidence="6 14"/>
<keyword evidence="11 14" id="KW-0255">Endonuclease</keyword>
<dbReference type="Gene3D" id="3.30.420.10">
    <property type="entry name" value="Ribonuclease H-like superfamily/Ribonuclease H"/>
    <property type="match status" value="1"/>
</dbReference>
<evidence type="ECO:0000256" key="14">
    <source>
        <dbReference type="HAMAP-Rule" id="MF_00052"/>
    </source>
</evidence>
<keyword evidence="9 14" id="KW-0540">Nuclease</keyword>
<sequence length="257" mass="29290">MKYPNFNEEKKLWKKGYKCVVGLDEAGRGPLAGPVVAAAVAINPNFEYRSSKQIQNSNIKNSKHAFRISCFGFRISEVRDSKKMSAKQRQEVYEKLIVCKNILWGVGIVSEKIIDKINILEATKLAMNRALDNLIERVSRHNLRYRVNYDDGYDCFLLIDGNFKLDLSPPAAPPQRSPAVAGQKSIIRGDQKVFSISAASIIAKVTRDKIMQKYHKKYPQYGFNKHKGYGTKAHFANLEKFGPCRIHRKTFRPVSKH</sequence>
<keyword evidence="12 14" id="KW-0378">Hydrolase</keyword>
<comment type="function">
    <text evidence="3 14 16">Endonuclease that specifically degrades the RNA of RNA-DNA hybrids.</text>
</comment>
<dbReference type="GO" id="GO:0032299">
    <property type="term" value="C:ribonuclease H2 complex"/>
    <property type="evidence" value="ECO:0007669"/>
    <property type="project" value="TreeGrafter"/>
</dbReference>
<evidence type="ECO:0000256" key="12">
    <source>
        <dbReference type="ARBA" id="ARBA00022801"/>
    </source>
</evidence>
<dbReference type="GO" id="GO:0006298">
    <property type="term" value="P:mismatch repair"/>
    <property type="evidence" value="ECO:0007669"/>
    <property type="project" value="TreeGrafter"/>
</dbReference>
<dbReference type="Pfam" id="PF01351">
    <property type="entry name" value="RNase_HII"/>
    <property type="match status" value="2"/>
</dbReference>
<evidence type="ECO:0000256" key="15">
    <source>
        <dbReference type="PROSITE-ProRule" id="PRU01319"/>
    </source>
</evidence>
<protein>
    <recommendedName>
        <fullName evidence="7 14">Ribonuclease HII</fullName>
        <shortName evidence="14">RNase HII</shortName>
        <ecNumber evidence="6 14">3.1.26.4</ecNumber>
    </recommendedName>
</protein>
<organism evidence="18 19">
    <name type="scientific">Candidatus Staskawiczbacteria bacterium RIFCSPLOWO2_12_FULL_37_15</name>
    <dbReference type="NCBI Taxonomy" id="1802218"/>
    <lineage>
        <taxon>Bacteria</taxon>
        <taxon>Candidatus Staskawicziibacteriota</taxon>
    </lineage>
</organism>
<dbReference type="AlphaFoldDB" id="A0A1G2IR89"/>
<name>A0A1G2IR89_9BACT</name>
<evidence type="ECO:0000256" key="5">
    <source>
        <dbReference type="ARBA" id="ARBA00007383"/>
    </source>
</evidence>
<reference evidence="18 19" key="1">
    <citation type="journal article" date="2016" name="Nat. Commun.">
        <title>Thousands of microbial genomes shed light on interconnected biogeochemical processes in an aquifer system.</title>
        <authorList>
            <person name="Anantharaman K."/>
            <person name="Brown C.T."/>
            <person name="Hug L.A."/>
            <person name="Sharon I."/>
            <person name="Castelle C.J."/>
            <person name="Probst A.J."/>
            <person name="Thomas B.C."/>
            <person name="Singh A."/>
            <person name="Wilkins M.J."/>
            <person name="Karaoz U."/>
            <person name="Brodie E.L."/>
            <person name="Williams K.H."/>
            <person name="Hubbard S.S."/>
            <person name="Banfield J.F."/>
        </authorList>
    </citation>
    <scope>NUCLEOTIDE SEQUENCE [LARGE SCALE GENOMIC DNA]</scope>
</reference>
<dbReference type="GO" id="GO:0004523">
    <property type="term" value="F:RNA-DNA hybrid ribonuclease activity"/>
    <property type="evidence" value="ECO:0007669"/>
    <property type="project" value="UniProtKB-UniRule"/>
</dbReference>
<dbReference type="InterPro" id="IPR001352">
    <property type="entry name" value="RNase_HII/HIII"/>
</dbReference>
<dbReference type="InterPro" id="IPR022898">
    <property type="entry name" value="RNase_HII"/>
</dbReference>
<feature type="binding site" evidence="15">
    <location>
        <position position="151"/>
    </location>
    <ligand>
        <name>a divalent metal cation</name>
        <dbReference type="ChEBI" id="CHEBI:60240"/>
    </ligand>
</feature>
<dbReference type="PANTHER" id="PTHR10954">
    <property type="entry name" value="RIBONUCLEASE H2 SUBUNIT A"/>
    <property type="match status" value="1"/>
</dbReference>
<dbReference type="GO" id="GO:0030145">
    <property type="term" value="F:manganese ion binding"/>
    <property type="evidence" value="ECO:0007669"/>
    <property type="project" value="UniProtKB-UniRule"/>
</dbReference>
<dbReference type="GO" id="GO:0005737">
    <property type="term" value="C:cytoplasm"/>
    <property type="evidence" value="ECO:0007669"/>
    <property type="project" value="UniProtKB-SubCell"/>
</dbReference>
<dbReference type="Proteomes" id="UP000178632">
    <property type="component" value="Unassembled WGS sequence"/>
</dbReference>
<accession>A0A1G2IR89</accession>
<evidence type="ECO:0000256" key="9">
    <source>
        <dbReference type="ARBA" id="ARBA00022722"/>
    </source>
</evidence>
<dbReference type="EMBL" id="MHPE01000012">
    <property type="protein sequence ID" value="OGZ77316.1"/>
    <property type="molecule type" value="Genomic_DNA"/>
</dbReference>
<dbReference type="InterPro" id="IPR012337">
    <property type="entry name" value="RNaseH-like_sf"/>
</dbReference>
<evidence type="ECO:0000256" key="11">
    <source>
        <dbReference type="ARBA" id="ARBA00022759"/>
    </source>
</evidence>
<evidence type="ECO:0000256" key="13">
    <source>
        <dbReference type="ARBA" id="ARBA00023211"/>
    </source>
</evidence>
<feature type="domain" description="RNase H type-2" evidence="17">
    <location>
        <begin position="18"/>
        <end position="257"/>
    </location>
</feature>
<dbReference type="PROSITE" id="PS51975">
    <property type="entry name" value="RNASE_H_2"/>
    <property type="match status" value="1"/>
</dbReference>
<evidence type="ECO:0000256" key="10">
    <source>
        <dbReference type="ARBA" id="ARBA00022723"/>
    </source>
</evidence>
<comment type="catalytic activity">
    <reaction evidence="1 14 15 16">
        <text>Endonucleolytic cleavage to 5'-phosphomonoester.</text>
        <dbReference type="EC" id="3.1.26.4"/>
    </reaction>
</comment>
<comment type="similarity">
    <text evidence="5 14 16">Belongs to the RNase HII family.</text>
</comment>
<comment type="caution">
    <text evidence="18">The sequence shown here is derived from an EMBL/GenBank/DDBJ whole genome shotgun (WGS) entry which is preliminary data.</text>
</comment>
<evidence type="ECO:0000256" key="3">
    <source>
        <dbReference type="ARBA" id="ARBA00004065"/>
    </source>
</evidence>
<evidence type="ECO:0000256" key="2">
    <source>
        <dbReference type="ARBA" id="ARBA00001946"/>
    </source>
</evidence>
<keyword evidence="10 14" id="KW-0479">Metal-binding</keyword>
<feature type="binding site" evidence="14 15">
    <location>
        <position position="25"/>
    </location>
    <ligand>
        <name>a divalent metal cation</name>
        <dbReference type="ChEBI" id="CHEBI:60240"/>
    </ligand>
</feature>
<evidence type="ECO:0000256" key="8">
    <source>
        <dbReference type="ARBA" id="ARBA00022490"/>
    </source>
</evidence>
<keyword evidence="8 14" id="KW-0963">Cytoplasm</keyword>
<dbReference type="HAMAP" id="MF_00052_B">
    <property type="entry name" value="RNase_HII_B"/>
    <property type="match status" value="1"/>
</dbReference>
<dbReference type="GO" id="GO:0003723">
    <property type="term" value="F:RNA binding"/>
    <property type="evidence" value="ECO:0007669"/>
    <property type="project" value="UniProtKB-UniRule"/>
</dbReference>
<dbReference type="SUPFAM" id="SSF53098">
    <property type="entry name" value="Ribonuclease H-like"/>
    <property type="match status" value="1"/>
</dbReference>
<dbReference type="InterPro" id="IPR024567">
    <property type="entry name" value="RNase_HII/HIII_dom"/>
</dbReference>
<evidence type="ECO:0000256" key="6">
    <source>
        <dbReference type="ARBA" id="ARBA00012180"/>
    </source>
</evidence>
<dbReference type="PANTHER" id="PTHR10954:SF18">
    <property type="entry name" value="RIBONUCLEASE HII"/>
    <property type="match status" value="1"/>
</dbReference>
<evidence type="ECO:0000256" key="16">
    <source>
        <dbReference type="RuleBase" id="RU003515"/>
    </source>
</evidence>